<sequence>MLQNRGLEEDFMSDEIDFFVDTLENTSSTTMNDESPSCCMDFSNDGSSIKRKRDSNEHDYLIAELKNQDENYRKTKNRICPNYSSSLISREESQQKRQIVEMILSKKRFENKRKLPPQHELYHNLLRDTHLIGELEVQNRMICKLEVLLLKLDEKNSSSTMIDGQQIMTFKQLVQHIASITSNISLKEVAEKVLSKLAK</sequence>
<evidence type="ECO:0000313" key="1">
    <source>
        <dbReference type="EMBL" id="KAG2392965.1"/>
    </source>
</evidence>
<keyword evidence="2" id="KW-1185">Reference proteome</keyword>
<protein>
    <submittedName>
        <fullName evidence="1">Uncharacterized protein</fullName>
    </submittedName>
</protein>
<reference evidence="1 2" key="1">
    <citation type="journal article" date="2018" name="BMC Genomics">
        <title>The genome of Naegleria lovaniensis, the basis for a comparative approach to unravel pathogenicity factors of the human pathogenic amoeba N. fowleri.</title>
        <authorList>
            <person name="Liechti N."/>
            <person name="Schurch N."/>
            <person name="Bruggmann R."/>
            <person name="Wittwer M."/>
        </authorList>
    </citation>
    <scope>NUCLEOTIDE SEQUENCE [LARGE SCALE GENOMIC DNA]</scope>
    <source>
        <strain evidence="1 2">ATCC 30569</strain>
    </source>
</reference>
<dbReference type="EMBL" id="PYSW02000003">
    <property type="protein sequence ID" value="KAG2392965.1"/>
    <property type="molecule type" value="Genomic_DNA"/>
</dbReference>
<gene>
    <name evidence="1" type="ORF">C9374_009542</name>
</gene>
<proteinExistence type="predicted"/>
<dbReference type="AlphaFoldDB" id="A0AA88KX06"/>
<accession>A0AA88KX06</accession>
<dbReference type="GeneID" id="68101996"/>
<organism evidence="1 2">
    <name type="scientific">Naegleria lovaniensis</name>
    <name type="common">Amoeba</name>
    <dbReference type="NCBI Taxonomy" id="51637"/>
    <lineage>
        <taxon>Eukaryota</taxon>
        <taxon>Discoba</taxon>
        <taxon>Heterolobosea</taxon>
        <taxon>Tetramitia</taxon>
        <taxon>Eutetramitia</taxon>
        <taxon>Vahlkampfiidae</taxon>
        <taxon>Naegleria</taxon>
    </lineage>
</organism>
<evidence type="ECO:0000313" key="2">
    <source>
        <dbReference type="Proteomes" id="UP000816034"/>
    </source>
</evidence>
<name>A0AA88KX06_NAELO</name>
<dbReference type="Proteomes" id="UP000816034">
    <property type="component" value="Unassembled WGS sequence"/>
</dbReference>
<dbReference type="RefSeq" id="XP_044554859.1">
    <property type="nucleotide sequence ID" value="XM_044699741.1"/>
</dbReference>
<comment type="caution">
    <text evidence="1">The sequence shown here is derived from an EMBL/GenBank/DDBJ whole genome shotgun (WGS) entry which is preliminary data.</text>
</comment>